<evidence type="ECO:0000256" key="1">
    <source>
        <dbReference type="ARBA" id="ARBA00006745"/>
    </source>
</evidence>
<sequence>MSVTVIRRASWVIRWERGRHVYARDIDVAFDHDGILHVGPDWQGQADQEVDGRNRLVMPGLVNIHCHSGDEPLAKGLFDDVGTPELWGNALYEFSTLIDSDADAKAACQTLMLSELLKSGVTSCLDIAGDHEHWLGVAAQSGMRVWLAPGFRQARWRLSPQKALEYDWNEAAGEAAREAALSVLDRVAADTTGRLTGVVAPSQIDTCHPDFLAAALDEARSRKVPMTVHAAQTMAEVTELHRRHGKGAVALLKDIGVLGPEVILGHGICLDHHPLTRERTAMDLETLATSGTNVAHCPVTFARSGQGMESLGRYLRAGVNVGIGTDTIPFNMLEEMREAIIQSRCRSGDFADIDTAAIFHAATVRGAQALGRPDLGRLFPGARSDVVCVDLTAPSMRPVHDPLRSLIYAAAERAVRDVWVAGRKVLAEGKALGLDTDGALAEIDAAQARAIKVAESARGQAFSVIAPRSLEMPE</sequence>
<dbReference type="Gene3D" id="3.20.20.140">
    <property type="entry name" value="Metal-dependent hydrolases"/>
    <property type="match status" value="1"/>
</dbReference>
<dbReference type="OrthoDB" id="9796020at2"/>
<dbReference type="PANTHER" id="PTHR43794">
    <property type="entry name" value="AMINOHYDROLASE SSNA-RELATED"/>
    <property type="match status" value="1"/>
</dbReference>
<dbReference type="InterPro" id="IPR011059">
    <property type="entry name" value="Metal-dep_hydrolase_composite"/>
</dbReference>
<dbReference type="AlphaFoldDB" id="A0A0M6YCW1"/>
<name>A0A0M6YCW1_9HYPH</name>
<organism evidence="4 5">
    <name type="scientific">Roseibium aggregatum</name>
    <dbReference type="NCBI Taxonomy" id="187304"/>
    <lineage>
        <taxon>Bacteria</taxon>
        <taxon>Pseudomonadati</taxon>
        <taxon>Pseudomonadota</taxon>
        <taxon>Alphaproteobacteria</taxon>
        <taxon>Hyphomicrobiales</taxon>
        <taxon>Stappiaceae</taxon>
        <taxon>Roseibium</taxon>
    </lineage>
</organism>
<gene>
    <name evidence="4" type="ORF">LAL4801_05109</name>
</gene>
<keyword evidence="2 4" id="KW-0378">Hydrolase</keyword>
<proteinExistence type="inferred from homology"/>
<dbReference type="PANTHER" id="PTHR43794:SF11">
    <property type="entry name" value="AMIDOHYDROLASE-RELATED DOMAIN-CONTAINING PROTEIN"/>
    <property type="match status" value="1"/>
</dbReference>
<comment type="similarity">
    <text evidence="1">Belongs to the metallo-dependent hydrolases superfamily. ATZ/TRZ family.</text>
</comment>
<feature type="domain" description="Amidohydrolase-related" evidence="3">
    <location>
        <begin position="56"/>
        <end position="425"/>
    </location>
</feature>
<dbReference type="EMBL" id="CXST01000004">
    <property type="protein sequence ID" value="CTQ46650.1"/>
    <property type="molecule type" value="Genomic_DNA"/>
</dbReference>
<dbReference type="InterPro" id="IPR032466">
    <property type="entry name" value="Metal_Hydrolase"/>
</dbReference>
<evidence type="ECO:0000259" key="3">
    <source>
        <dbReference type="Pfam" id="PF01979"/>
    </source>
</evidence>
<reference evidence="5" key="1">
    <citation type="submission" date="2015-07" db="EMBL/GenBank/DDBJ databases">
        <authorList>
            <person name="Rodrigo-Torres Lidia"/>
            <person name="Arahal R.David."/>
        </authorList>
    </citation>
    <scope>NUCLEOTIDE SEQUENCE [LARGE SCALE GENOMIC DNA]</scope>
    <source>
        <strain evidence="5">CECT 4801</strain>
    </source>
</reference>
<evidence type="ECO:0000313" key="5">
    <source>
        <dbReference type="Proteomes" id="UP000048926"/>
    </source>
</evidence>
<dbReference type="InterPro" id="IPR006680">
    <property type="entry name" value="Amidohydro-rel"/>
</dbReference>
<dbReference type="SUPFAM" id="SSF51556">
    <property type="entry name" value="Metallo-dependent hydrolases"/>
    <property type="match status" value="1"/>
</dbReference>
<dbReference type="GO" id="GO:0102127">
    <property type="term" value="F:8-oxoguanine deaminase activity"/>
    <property type="evidence" value="ECO:0007669"/>
    <property type="project" value="UniProtKB-EC"/>
</dbReference>
<protein>
    <submittedName>
        <fullName evidence="4">8-oxoguanine deaminase</fullName>
        <ecNumber evidence="4">3.5.4.32</ecNumber>
    </submittedName>
</protein>
<dbReference type="RefSeq" id="WP_055660638.1">
    <property type="nucleotide sequence ID" value="NZ_CXST01000004.1"/>
</dbReference>
<keyword evidence="5" id="KW-1185">Reference proteome</keyword>
<evidence type="ECO:0000256" key="2">
    <source>
        <dbReference type="ARBA" id="ARBA00022801"/>
    </source>
</evidence>
<accession>A0A0M6YCW1</accession>
<dbReference type="Gene3D" id="2.30.40.10">
    <property type="entry name" value="Urease, subunit C, domain 1"/>
    <property type="match status" value="1"/>
</dbReference>
<dbReference type="Proteomes" id="UP000048926">
    <property type="component" value="Unassembled WGS sequence"/>
</dbReference>
<dbReference type="Pfam" id="PF01979">
    <property type="entry name" value="Amidohydro_1"/>
    <property type="match status" value="1"/>
</dbReference>
<dbReference type="EC" id="3.5.4.32" evidence="4"/>
<dbReference type="SUPFAM" id="SSF51338">
    <property type="entry name" value="Composite domain of metallo-dependent hydrolases"/>
    <property type="match status" value="2"/>
</dbReference>
<evidence type="ECO:0000313" key="4">
    <source>
        <dbReference type="EMBL" id="CTQ46650.1"/>
    </source>
</evidence>
<dbReference type="InterPro" id="IPR050287">
    <property type="entry name" value="MTA/SAH_deaminase"/>
</dbReference>